<evidence type="ECO:0000256" key="1">
    <source>
        <dbReference type="ARBA" id="ARBA00000870"/>
    </source>
</evidence>
<dbReference type="CDD" id="cd03892">
    <property type="entry name" value="M20_peptT"/>
    <property type="match status" value="1"/>
</dbReference>
<dbReference type="PROSITE" id="PS00759">
    <property type="entry name" value="ARGE_DAPE_CPG2_2"/>
    <property type="match status" value="1"/>
</dbReference>
<comment type="catalytic activity">
    <reaction evidence="1 11">
        <text>Release of the N-terminal residue from a tripeptide.</text>
        <dbReference type="EC" id="3.4.11.4"/>
    </reaction>
</comment>
<evidence type="ECO:0000256" key="9">
    <source>
        <dbReference type="ARBA" id="ARBA00022833"/>
    </source>
</evidence>
<comment type="function">
    <text evidence="11">Cleaves the N-terminal amino acid of tripeptides.</text>
</comment>
<keyword evidence="6 11" id="KW-0645">Protease</keyword>
<dbReference type="GO" id="GO:0006508">
    <property type="term" value="P:proteolysis"/>
    <property type="evidence" value="ECO:0007669"/>
    <property type="project" value="UniProtKB-UniRule"/>
</dbReference>
<dbReference type="PANTHER" id="PTHR42994:SF1">
    <property type="entry name" value="PEPTIDASE T"/>
    <property type="match status" value="1"/>
</dbReference>
<comment type="cofactor">
    <cofactor evidence="11 13">
        <name>Zn(2+)</name>
        <dbReference type="ChEBI" id="CHEBI:29105"/>
    </cofactor>
    <text evidence="11 13">Binds 2 Zn(2+) ions per subunit.</text>
</comment>
<keyword evidence="8 11" id="KW-0378">Hydrolase</keyword>
<dbReference type="Pfam" id="PF07687">
    <property type="entry name" value="M20_dimer"/>
    <property type="match status" value="1"/>
</dbReference>
<dbReference type="OrthoDB" id="9804934at2"/>
<evidence type="ECO:0000313" key="15">
    <source>
        <dbReference type="EMBL" id="SHJ88799.1"/>
    </source>
</evidence>
<gene>
    <name evidence="11" type="primary">pepT</name>
    <name evidence="15" type="ORF">SAMN02744037_01102</name>
</gene>
<feature type="binding site" evidence="11 13">
    <location>
        <position position="78"/>
    </location>
    <ligand>
        <name>Zn(2+)</name>
        <dbReference type="ChEBI" id="CHEBI:29105"/>
        <label>1</label>
    </ligand>
</feature>
<keyword evidence="16" id="KW-1185">Reference proteome</keyword>
<evidence type="ECO:0000256" key="2">
    <source>
        <dbReference type="ARBA" id="ARBA00004496"/>
    </source>
</evidence>
<sequence length="408" mass="45932">MTNVLERFLKYVKYDTKADENSNTCPSTNSQIEFGKDLVEELKSIGMSDVTIDENGYIMATLEANTDKEVDTIGFIAHMDTSPDMSGANVNPKIVENYDGKDIVLNEENNIILSPKDSPELLNYIGKNLITTDGTTLLGADDKAGIAEIITAMEYLINNPQIKHGKIRVGFTPDEEIGRGADKFDVEKFGAKYAYTLDGGEIGELEYENFNAAAAVITVKGKNVHPGYAKDKMKNALLIGMELNDMLPKDEIPSKTCDYEGFYHLNDFNGNVEECKMIYIIREFDRNKFEERKELMKSIVEKINEKYGDKTVILDMKDQYYNMKEKVEPVKHIVDIAEEAMKEVGITPKVKPIRGGTDGARLSFMGLPTPNIFAGGHNFHGRYEYIPTFSMEKAVELIVKIIQKYEQK</sequence>
<dbReference type="NCBIfam" id="TIGR01882">
    <property type="entry name" value="peptidase-T"/>
    <property type="match status" value="1"/>
</dbReference>
<feature type="active site" evidence="11 12">
    <location>
        <position position="80"/>
    </location>
</feature>
<keyword evidence="7 11" id="KW-0479">Metal-binding</keyword>
<dbReference type="Proteomes" id="UP000242497">
    <property type="component" value="Unassembled WGS sequence"/>
</dbReference>
<dbReference type="STRING" id="1123349.SAMN02744037_01102"/>
<evidence type="ECO:0000313" key="16">
    <source>
        <dbReference type="Proteomes" id="UP000242497"/>
    </source>
</evidence>
<dbReference type="GO" id="GO:0008237">
    <property type="term" value="F:metallopeptidase activity"/>
    <property type="evidence" value="ECO:0007669"/>
    <property type="project" value="UniProtKB-KW"/>
</dbReference>
<keyword evidence="4 11" id="KW-0031">Aminopeptidase</keyword>
<feature type="binding site" evidence="11 13">
    <location>
        <position position="141"/>
    </location>
    <ligand>
        <name>Zn(2+)</name>
        <dbReference type="ChEBI" id="CHEBI:29105"/>
        <label>1</label>
    </ligand>
</feature>
<evidence type="ECO:0000256" key="10">
    <source>
        <dbReference type="ARBA" id="ARBA00023049"/>
    </source>
</evidence>
<dbReference type="EMBL" id="FRAE01000019">
    <property type="protein sequence ID" value="SHJ88799.1"/>
    <property type="molecule type" value="Genomic_DNA"/>
</dbReference>
<dbReference type="HAMAP" id="MF_00550">
    <property type="entry name" value="Aminopeptidase_M20"/>
    <property type="match status" value="1"/>
</dbReference>
<evidence type="ECO:0000256" key="12">
    <source>
        <dbReference type="PIRSR" id="PIRSR037215-1"/>
    </source>
</evidence>
<dbReference type="InterPro" id="IPR011650">
    <property type="entry name" value="Peptidase_M20_dimer"/>
</dbReference>
<evidence type="ECO:0000256" key="6">
    <source>
        <dbReference type="ARBA" id="ARBA00022670"/>
    </source>
</evidence>
<dbReference type="SUPFAM" id="SSF55031">
    <property type="entry name" value="Bacterial exopeptidase dimerisation domain"/>
    <property type="match status" value="1"/>
</dbReference>
<dbReference type="InterPro" id="IPR002933">
    <property type="entry name" value="Peptidase_M20"/>
</dbReference>
<keyword evidence="10 11" id="KW-0482">Metalloprotease</keyword>
<dbReference type="InterPro" id="IPR010161">
    <property type="entry name" value="Peptidase_M20B"/>
</dbReference>
<dbReference type="SUPFAM" id="SSF53187">
    <property type="entry name" value="Zn-dependent exopeptidases"/>
    <property type="match status" value="1"/>
</dbReference>
<dbReference type="PANTHER" id="PTHR42994">
    <property type="entry name" value="PEPTIDASE T"/>
    <property type="match status" value="1"/>
</dbReference>
<evidence type="ECO:0000256" key="7">
    <source>
        <dbReference type="ARBA" id="ARBA00022723"/>
    </source>
</evidence>
<dbReference type="GO" id="GO:0005829">
    <property type="term" value="C:cytosol"/>
    <property type="evidence" value="ECO:0007669"/>
    <property type="project" value="TreeGrafter"/>
</dbReference>
<dbReference type="GO" id="GO:0043171">
    <property type="term" value="P:peptide catabolic process"/>
    <property type="evidence" value="ECO:0007669"/>
    <property type="project" value="UniProtKB-UniRule"/>
</dbReference>
<dbReference type="PROSITE" id="PS00758">
    <property type="entry name" value="ARGE_DAPE_CPG2_1"/>
    <property type="match status" value="1"/>
</dbReference>
<evidence type="ECO:0000259" key="14">
    <source>
        <dbReference type="Pfam" id="PF07687"/>
    </source>
</evidence>
<accession>A0A1M6MZB4</accession>
<name>A0A1M6MZB4_9FIRM</name>
<feature type="active site" description="Proton acceptor" evidence="11 12">
    <location>
        <position position="175"/>
    </location>
</feature>
<feature type="domain" description="Peptidase M20 dimerisation" evidence="14">
    <location>
        <begin position="207"/>
        <end position="309"/>
    </location>
</feature>
<comment type="similarity">
    <text evidence="3 11">Belongs to the peptidase M20B family.</text>
</comment>
<dbReference type="GO" id="GO:0045148">
    <property type="term" value="F:tripeptide aminopeptidase activity"/>
    <property type="evidence" value="ECO:0007669"/>
    <property type="project" value="UniProtKB-UniRule"/>
</dbReference>
<protein>
    <recommendedName>
        <fullName evidence="11">Peptidase T</fullName>
        <ecNumber evidence="11">3.4.11.4</ecNumber>
    </recommendedName>
    <alternativeName>
        <fullName evidence="11">Aminotripeptidase</fullName>
        <shortName evidence="11">Tripeptidase</shortName>
    </alternativeName>
    <alternativeName>
        <fullName evidence="11">Tripeptide aminopeptidase</fullName>
    </alternativeName>
</protein>
<dbReference type="InterPro" id="IPR001261">
    <property type="entry name" value="ArgE/DapE_CS"/>
</dbReference>
<evidence type="ECO:0000256" key="11">
    <source>
        <dbReference type="HAMAP-Rule" id="MF_00550"/>
    </source>
</evidence>
<dbReference type="Pfam" id="PF01546">
    <property type="entry name" value="Peptidase_M20"/>
    <property type="match status" value="1"/>
</dbReference>
<dbReference type="FunFam" id="3.30.70.360:FF:000002">
    <property type="entry name" value="Peptidase T"/>
    <property type="match status" value="1"/>
</dbReference>
<feature type="binding site" evidence="11 13">
    <location>
        <position position="198"/>
    </location>
    <ligand>
        <name>Zn(2+)</name>
        <dbReference type="ChEBI" id="CHEBI:29105"/>
        <label>1</label>
    </ligand>
</feature>
<evidence type="ECO:0000256" key="13">
    <source>
        <dbReference type="PIRSR" id="PIRSR037215-2"/>
    </source>
</evidence>
<feature type="binding site" evidence="11 13">
    <location>
        <position position="141"/>
    </location>
    <ligand>
        <name>Zn(2+)</name>
        <dbReference type="ChEBI" id="CHEBI:29105"/>
        <label>2</label>
    </ligand>
</feature>
<proteinExistence type="inferred from homology"/>
<dbReference type="NCBIfam" id="NF009920">
    <property type="entry name" value="PRK13381.1"/>
    <property type="match status" value="1"/>
</dbReference>
<dbReference type="EC" id="3.4.11.4" evidence="11"/>
<evidence type="ECO:0000256" key="5">
    <source>
        <dbReference type="ARBA" id="ARBA00022490"/>
    </source>
</evidence>
<reference evidence="16" key="1">
    <citation type="submission" date="2016-11" db="EMBL/GenBank/DDBJ databases">
        <authorList>
            <person name="Varghese N."/>
            <person name="Submissions S."/>
        </authorList>
    </citation>
    <scope>NUCLEOTIDE SEQUENCE [LARGE SCALE GENOMIC DNA]</scope>
    <source>
        <strain evidence="16">DSM 15518</strain>
    </source>
</reference>
<organism evidence="15 16">
    <name type="scientific">Tepidibacter formicigenes DSM 15518</name>
    <dbReference type="NCBI Taxonomy" id="1123349"/>
    <lineage>
        <taxon>Bacteria</taxon>
        <taxon>Bacillati</taxon>
        <taxon>Bacillota</taxon>
        <taxon>Clostridia</taxon>
        <taxon>Peptostreptococcales</taxon>
        <taxon>Peptostreptococcaceae</taxon>
        <taxon>Tepidibacter</taxon>
    </lineage>
</organism>
<evidence type="ECO:0000256" key="3">
    <source>
        <dbReference type="ARBA" id="ARBA00009692"/>
    </source>
</evidence>
<feature type="binding site" evidence="11 13">
    <location>
        <position position="380"/>
    </location>
    <ligand>
        <name>Zn(2+)</name>
        <dbReference type="ChEBI" id="CHEBI:29105"/>
        <label>2</label>
    </ligand>
</feature>
<evidence type="ECO:0000256" key="4">
    <source>
        <dbReference type="ARBA" id="ARBA00022438"/>
    </source>
</evidence>
<dbReference type="Gene3D" id="3.30.70.360">
    <property type="match status" value="1"/>
</dbReference>
<dbReference type="GO" id="GO:0008270">
    <property type="term" value="F:zinc ion binding"/>
    <property type="evidence" value="ECO:0007669"/>
    <property type="project" value="UniProtKB-UniRule"/>
</dbReference>
<keyword evidence="9 11" id="KW-0862">Zinc</keyword>
<dbReference type="AlphaFoldDB" id="A0A1M6MZB4"/>
<dbReference type="NCBIfam" id="NF003976">
    <property type="entry name" value="PRK05469.1"/>
    <property type="match status" value="1"/>
</dbReference>
<dbReference type="PIRSF" id="PIRSF037215">
    <property type="entry name" value="Peptidase_M20B"/>
    <property type="match status" value="1"/>
</dbReference>
<dbReference type="Gene3D" id="3.40.630.10">
    <property type="entry name" value="Zn peptidases"/>
    <property type="match status" value="1"/>
</dbReference>
<evidence type="ECO:0000256" key="8">
    <source>
        <dbReference type="ARBA" id="ARBA00022801"/>
    </source>
</evidence>
<dbReference type="InterPro" id="IPR036264">
    <property type="entry name" value="Bact_exopeptidase_dim_dom"/>
</dbReference>
<feature type="binding site" evidence="11 13">
    <location>
        <position position="176"/>
    </location>
    <ligand>
        <name>Zn(2+)</name>
        <dbReference type="ChEBI" id="CHEBI:29105"/>
        <label>2</label>
    </ligand>
</feature>
<keyword evidence="5 11" id="KW-0963">Cytoplasm</keyword>
<comment type="subcellular location">
    <subcellularLocation>
        <location evidence="2 11">Cytoplasm</location>
    </subcellularLocation>
</comment>